<feature type="domain" description="Tetrahydrofolate dehydrogenase/cyclohydrolase NAD(P)-binding" evidence="13">
    <location>
        <begin position="139"/>
        <end position="281"/>
    </location>
</feature>
<evidence type="ECO:0000256" key="8">
    <source>
        <dbReference type="ARBA" id="ARBA00023102"/>
    </source>
</evidence>
<dbReference type="InterPro" id="IPR020630">
    <property type="entry name" value="THF_DH/CycHdrlase_cat_dom"/>
</dbReference>
<keyword evidence="8 11" id="KW-0368">Histidine biosynthesis</keyword>
<dbReference type="EC" id="3.5.4.9" evidence="11"/>
<dbReference type="HAMAP" id="MF_01576">
    <property type="entry name" value="THF_DHG_CYH"/>
    <property type="match status" value="1"/>
</dbReference>
<accession>A0A928KU29</accession>
<dbReference type="Pfam" id="PF02882">
    <property type="entry name" value="THF_DHG_CYH_C"/>
    <property type="match status" value="1"/>
</dbReference>
<dbReference type="InterPro" id="IPR000672">
    <property type="entry name" value="THF_DH/CycHdrlase"/>
</dbReference>
<evidence type="ECO:0000256" key="1">
    <source>
        <dbReference type="ARBA" id="ARBA00004777"/>
    </source>
</evidence>
<dbReference type="GO" id="GO:0004477">
    <property type="term" value="F:methenyltetrahydrofolate cyclohydrolase activity"/>
    <property type="evidence" value="ECO:0007669"/>
    <property type="project" value="UniProtKB-UniRule"/>
</dbReference>
<dbReference type="GO" id="GO:0006164">
    <property type="term" value="P:purine nucleotide biosynthetic process"/>
    <property type="evidence" value="ECO:0007669"/>
    <property type="project" value="UniProtKB-KW"/>
</dbReference>
<evidence type="ECO:0000313" key="14">
    <source>
        <dbReference type="EMBL" id="MBE6834334.1"/>
    </source>
</evidence>
<evidence type="ECO:0000256" key="7">
    <source>
        <dbReference type="ARBA" id="ARBA00023002"/>
    </source>
</evidence>
<sequence>MARIIAGKEIVTSMNGALRQETALLRERGCTPTLAVVRIGDRPESAAYQAGATKRCETLGIAVQSLILPENSSLGEVLQVIEALNLSPRVHGVLLLRPFPPHLDDRAIRDALCCEKDVDGVTSLSLYGVFTGVRQGFPPCTAQACIDILDYCGVSLRGKRAVVVGASLVIGRPVAMMLLARGATVTLCHIDTVDLPSECRRAELLIAAAGARALLNKDCLSPGQVILDVGVTVGPDGRLYGDVDFEAANAVAEALTPVPGGVGTVTTTILAKHVIEAAKRSLPQQQR</sequence>
<keyword evidence="5 11" id="KW-0378">Hydrolase</keyword>
<evidence type="ECO:0000259" key="12">
    <source>
        <dbReference type="Pfam" id="PF00763"/>
    </source>
</evidence>
<keyword evidence="3 11" id="KW-0028">Amino-acid biosynthesis</keyword>
<dbReference type="GO" id="GO:0005829">
    <property type="term" value="C:cytosol"/>
    <property type="evidence" value="ECO:0007669"/>
    <property type="project" value="TreeGrafter"/>
</dbReference>
<dbReference type="Gene3D" id="3.40.50.10860">
    <property type="entry name" value="Leucine Dehydrogenase, chain A, domain 1"/>
    <property type="match status" value="1"/>
</dbReference>
<comment type="catalytic activity">
    <reaction evidence="11">
        <text>(6R)-5,10-methenyltetrahydrofolate + H2O = (6R)-10-formyltetrahydrofolate + H(+)</text>
        <dbReference type="Rhea" id="RHEA:23700"/>
        <dbReference type="ChEBI" id="CHEBI:15377"/>
        <dbReference type="ChEBI" id="CHEBI:15378"/>
        <dbReference type="ChEBI" id="CHEBI:57455"/>
        <dbReference type="ChEBI" id="CHEBI:195366"/>
        <dbReference type="EC" id="3.5.4.9"/>
    </reaction>
</comment>
<comment type="similarity">
    <text evidence="11">Belongs to the tetrahydrofolate dehydrogenase/cyclohydrolase family.</text>
</comment>
<gene>
    <name evidence="11" type="primary">folD</name>
    <name evidence="14" type="ORF">E7512_12280</name>
</gene>
<evidence type="ECO:0000256" key="6">
    <source>
        <dbReference type="ARBA" id="ARBA00022857"/>
    </source>
</evidence>
<dbReference type="PANTHER" id="PTHR48099">
    <property type="entry name" value="C-1-TETRAHYDROFOLATE SYNTHASE, CYTOPLASMIC-RELATED"/>
    <property type="match status" value="1"/>
</dbReference>
<feature type="binding site" evidence="11">
    <location>
        <begin position="165"/>
        <end position="167"/>
    </location>
    <ligand>
        <name>NADP(+)</name>
        <dbReference type="ChEBI" id="CHEBI:58349"/>
    </ligand>
</feature>
<evidence type="ECO:0000256" key="10">
    <source>
        <dbReference type="ARBA" id="ARBA00023268"/>
    </source>
</evidence>
<dbReference type="SUPFAM" id="SSF53223">
    <property type="entry name" value="Aminoacid dehydrogenase-like, N-terminal domain"/>
    <property type="match status" value="1"/>
</dbReference>
<comment type="caution">
    <text evidence="14">The sequence shown here is derived from an EMBL/GenBank/DDBJ whole genome shotgun (WGS) entry which is preliminary data.</text>
</comment>
<dbReference type="Pfam" id="PF00763">
    <property type="entry name" value="THF_DHG_CYH"/>
    <property type="match status" value="1"/>
</dbReference>
<dbReference type="PRINTS" id="PR00085">
    <property type="entry name" value="THFDHDRGNASE"/>
</dbReference>
<keyword evidence="9 11" id="KW-0486">Methionine biosynthesis</keyword>
<reference evidence="14" key="1">
    <citation type="submission" date="2019-04" db="EMBL/GenBank/DDBJ databases">
        <title>Evolution of Biomass-Degrading Anaerobic Consortia Revealed by Metagenomics.</title>
        <authorList>
            <person name="Peng X."/>
        </authorList>
    </citation>
    <scope>NUCLEOTIDE SEQUENCE</scope>
    <source>
        <strain evidence="14">SIG551</strain>
    </source>
</reference>
<evidence type="ECO:0000256" key="4">
    <source>
        <dbReference type="ARBA" id="ARBA00022755"/>
    </source>
</evidence>
<dbReference type="RefSeq" id="WP_326840821.1">
    <property type="nucleotide sequence ID" value="NZ_JBKWRC010000003.1"/>
</dbReference>
<keyword evidence="6 11" id="KW-0521">NADP</keyword>
<evidence type="ECO:0000256" key="5">
    <source>
        <dbReference type="ARBA" id="ARBA00022801"/>
    </source>
</evidence>
<dbReference type="GO" id="GO:0035999">
    <property type="term" value="P:tetrahydrofolate interconversion"/>
    <property type="evidence" value="ECO:0007669"/>
    <property type="project" value="UniProtKB-UniRule"/>
</dbReference>
<dbReference type="GO" id="GO:0009086">
    <property type="term" value="P:methionine biosynthetic process"/>
    <property type="evidence" value="ECO:0007669"/>
    <property type="project" value="UniProtKB-KW"/>
</dbReference>
<dbReference type="InterPro" id="IPR020631">
    <property type="entry name" value="THF_DH/CycHdrlase_NAD-bd_dom"/>
</dbReference>
<dbReference type="GO" id="GO:0004488">
    <property type="term" value="F:methylenetetrahydrofolate dehydrogenase (NADP+) activity"/>
    <property type="evidence" value="ECO:0007669"/>
    <property type="project" value="UniProtKB-UniRule"/>
</dbReference>
<evidence type="ECO:0000256" key="2">
    <source>
        <dbReference type="ARBA" id="ARBA00022563"/>
    </source>
</evidence>
<dbReference type="InterPro" id="IPR036291">
    <property type="entry name" value="NAD(P)-bd_dom_sf"/>
</dbReference>
<dbReference type="CDD" id="cd01080">
    <property type="entry name" value="NAD_bind_m-THF_DH_Cyclohyd"/>
    <property type="match status" value="1"/>
</dbReference>
<keyword evidence="2 11" id="KW-0554">One-carbon metabolism</keyword>
<feature type="domain" description="Tetrahydrofolate dehydrogenase/cyclohydrolase catalytic" evidence="12">
    <location>
        <begin position="5"/>
        <end position="119"/>
    </location>
</feature>
<dbReference type="GO" id="GO:0000105">
    <property type="term" value="P:L-histidine biosynthetic process"/>
    <property type="evidence" value="ECO:0007669"/>
    <property type="project" value="UniProtKB-KW"/>
</dbReference>
<keyword evidence="10 11" id="KW-0511">Multifunctional enzyme</keyword>
<feature type="binding site" evidence="11">
    <location>
        <position position="190"/>
    </location>
    <ligand>
        <name>NADP(+)</name>
        <dbReference type="ChEBI" id="CHEBI:58349"/>
    </ligand>
</feature>
<keyword evidence="4 11" id="KW-0658">Purine biosynthesis</keyword>
<evidence type="ECO:0000259" key="13">
    <source>
        <dbReference type="Pfam" id="PF02882"/>
    </source>
</evidence>
<name>A0A928KU29_9FIRM</name>
<dbReference type="Proteomes" id="UP000754750">
    <property type="component" value="Unassembled WGS sequence"/>
</dbReference>
<evidence type="ECO:0000256" key="3">
    <source>
        <dbReference type="ARBA" id="ARBA00022605"/>
    </source>
</evidence>
<dbReference type="SUPFAM" id="SSF51735">
    <property type="entry name" value="NAD(P)-binding Rossmann-fold domains"/>
    <property type="match status" value="1"/>
</dbReference>
<dbReference type="EC" id="1.5.1.5" evidence="11"/>
<protein>
    <recommendedName>
        <fullName evidence="11">Bifunctional protein FolD</fullName>
    </recommendedName>
    <domain>
        <recommendedName>
            <fullName evidence="11">Methylenetetrahydrofolate dehydrogenase</fullName>
            <ecNumber evidence="11">1.5.1.5</ecNumber>
        </recommendedName>
    </domain>
    <domain>
        <recommendedName>
            <fullName evidence="11">Methenyltetrahydrofolate cyclohydrolase</fullName>
            <ecNumber evidence="11">3.5.4.9</ecNumber>
        </recommendedName>
    </domain>
</protein>
<proteinExistence type="inferred from homology"/>
<comment type="function">
    <text evidence="11">Catalyzes the oxidation of 5,10-methylenetetrahydrofolate to 5,10-methenyltetrahydrofolate and then the hydrolysis of 5,10-methenyltetrahydrofolate to 10-formyltetrahydrofolate.</text>
</comment>
<comment type="subunit">
    <text evidence="11">Homodimer.</text>
</comment>
<evidence type="ECO:0000256" key="11">
    <source>
        <dbReference type="HAMAP-Rule" id="MF_01576"/>
    </source>
</evidence>
<evidence type="ECO:0000256" key="9">
    <source>
        <dbReference type="ARBA" id="ARBA00023167"/>
    </source>
</evidence>
<keyword evidence="7 11" id="KW-0560">Oxidoreductase</keyword>
<dbReference type="PANTHER" id="PTHR48099:SF5">
    <property type="entry name" value="C-1-TETRAHYDROFOLATE SYNTHASE, CYTOPLASMIC"/>
    <property type="match status" value="1"/>
</dbReference>
<organism evidence="14 15">
    <name type="scientific">Faecalispora sporosphaeroides</name>
    <dbReference type="NCBI Taxonomy" id="1549"/>
    <lineage>
        <taxon>Bacteria</taxon>
        <taxon>Bacillati</taxon>
        <taxon>Bacillota</taxon>
        <taxon>Clostridia</taxon>
        <taxon>Eubacteriales</taxon>
        <taxon>Oscillospiraceae</taxon>
        <taxon>Faecalispora</taxon>
    </lineage>
</organism>
<comment type="catalytic activity">
    <reaction evidence="11">
        <text>(6R)-5,10-methylene-5,6,7,8-tetrahydrofolate + NADP(+) = (6R)-5,10-methenyltetrahydrofolate + NADPH</text>
        <dbReference type="Rhea" id="RHEA:22812"/>
        <dbReference type="ChEBI" id="CHEBI:15636"/>
        <dbReference type="ChEBI" id="CHEBI:57455"/>
        <dbReference type="ChEBI" id="CHEBI:57783"/>
        <dbReference type="ChEBI" id="CHEBI:58349"/>
        <dbReference type="EC" id="1.5.1.5"/>
    </reaction>
</comment>
<dbReference type="InterPro" id="IPR046346">
    <property type="entry name" value="Aminoacid_DH-like_N_sf"/>
</dbReference>
<dbReference type="EMBL" id="SVNY01000006">
    <property type="protein sequence ID" value="MBE6834334.1"/>
    <property type="molecule type" value="Genomic_DNA"/>
</dbReference>
<dbReference type="Gene3D" id="3.40.50.720">
    <property type="entry name" value="NAD(P)-binding Rossmann-like Domain"/>
    <property type="match status" value="1"/>
</dbReference>
<feature type="binding site" evidence="11">
    <location>
        <position position="231"/>
    </location>
    <ligand>
        <name>NADP(+)</name>
        <dbReference type="ChEBI" id="CHEBI:58349"/>
    </ligand>
</feature>
<dbReference type="AlphaFoldDB" id="A0A928KU29"/>
<evidence type="ECO:0000313" key="15">
    <source>
        <dbReference type="Proteomes" id="UP000754750"/>
    </source>
</evidence>
<comment type="pathway">
    <text evidence="1 11">One-carbon metabolism; tetrahydrofolate interconversion.</text>
</comment>